<keyword evidence="1" id="KW-1185">Reference proteome</keyword>
<dbReference type="Proteomes" id="UP001652627">
    <property type="component" value="Chromosome 15"/>
</dbReference>
<sequence length="203" mass="23263">MVCLALLVPVHEMDSPSLLTSWAVGASTACRRASLLPSSCSQPGNSCKSTEKMNNKKCNLNLCLRYGRLCRLWDYCAVLFYSAFRLQLEVALGRSNFHAKMRMEHEYYSSVSFWCRFPAYKEKTTANSNILAFKMSSELRKLKTQCQICRWSSVHLLVDKCSFCHKYLQSCQLTQQKGLRLTEHQDNYLSILADVMDESVLLT</sequence>
<protein>
    <submittedName>
        <fullName evidence="2 3">Uncharacterized protein isoform X1</fullName>
    </submittedName>
</protein>
<evidence type="ECO:0000313" key="1">
    <source>
        <dbReference type="Proteomes" id="UP001652627"/>
    </source>
</evidence>
<evidence type="ECO:0000313" key="3">
    <source>
        <dbReference type="RefSeq" id="XP_067161973.1"/>
    </source>
</evidence>
<organism evidence="1 5">
    <name type="scientific">Apteryx mantelli</name>
    <name type="common">North Island brown kiwi</name>
    <dbReference type="NCBI Taxonomy" id="2696672"/>
    <lineage>
        <taxon>Eukaryota</taxon>
        <taxon>Metazoa</taxon>
        <taxon>Chordata</taxon>
        <taxon>Craniata</taxon>
        <taxon>Vertebrata</taxon>
        <taxon>Euteleostomi</taxon>
        <taxon>Archelosauria</taxon>
        <taxon>Archosauria</taxon>
        <taxon>Dinosauria</taxon>
        <taxon>Saurischia</taxon>
        <taxon>Theropoda</taxon>
        <taxon>Coelurosauria</taxon>
        <taxon>Aves</taxon>
        <taxon>Palaeognathae</taxon>
        <taxon>Apterygiformes</taxon>
        <taxon>Apterygidae</taxon>
        <taxon>Apteryx</taxon>
    </lineage>
</organism>
<evidence type="ECO:0000313" key="4">
    <source>
        <dbReference type="RefSeq" id="XP_067161974.1"/>
    </source>
</evidence>
<dbReference type="RefSeq" id="XP_067161975.1">
    <property type="nucleotide sequence ID" value="XM_067305874.1"/>
</dbReference>
<name>A0ABM4FAJ7_9AVES</name>
<accession>A0ABM4FAJ7</accession>
<dbReference type="RefSeq" id="XP_067161974.1">
    <property type="nucleotide sequence ID" value="XM_067305873.1"/>
</dbReference>
<evidence type="ECO:0000313" key="2">
    <source>
        <dbReference type="RefSeq" id="XP_067161972.1"/>
    </source>
</evidence>
<dbReference type="GeneID" id="106485329"/>
<proteinExistence type="predicted"/>
<evidence type="ECO:0000313" key="5">
    <source>
        <dbReference type="RefSeq" id="XP_067161975.1"/>
    </source>
</evidence>
<gene>
    <name evidence="2 3 4 5" type="primary">LOC106485329</name>
</gene>
<reference evidence="2 3" key="1">
    <citation type="submission" date="2025-05" db="UniProtKB">
        <authorList>
            <consortium name="RefSeq"/>
        </authorList>
    </citation>
    <scope>IDENTIFICATION</scope>
    <source>
        <tissue evidence="2 3">Blood</tissue>
    </source>
</reference>
<dbReference type="RefSeq" id="XP_067161973.1">
    <property type="nucleotide sequence ID" value="XM_067305872.1"/>
</dbReference>
<dbReference type="RefSeq" id="XP_067161972.1">
    <property type="nucleotide sequence ID" value="XM_067305871.1"/>
</dbReference>